<keyword evidence="9" id="KW-0902">Two-component regulatory system</keyword>
<dbReference type="PROSITE" id="PS50885">
    <property type="entry name" value="HAMP"/>
    <property type="match status" value="1"/>
</dbReference>
<dbReference type="GO" id="GO:0000155">
    <property type="term" value="F:phosphorelay sensor kinase activity"/>
    <property type="evidence" value="ECO:0007669"/>
    <property type="project" value="InterPro"/>
</dbReference>
<dbReference type="PROSITE" id="PS50109">
    <property type="entry name" value="HIS_KIN"/>
    <property type="match status" value="1"/>
</dbReference>
<dbReference type="GO" id="GO:0005886">
    <property type="term" value="C:plasma membrane"/>
    <property type="evidence" value="ECO:0007669"/>
    <property type="project" value="TreeGrafter"/>
</dbReference>
<dbReference type="InterPro" id="IPR036097">
    <property type="entry name" value="HisK_dim/P_sf"/>
</dbReference>
<evidence type="ECO:0000256" key="11">
    <source>
        <dbReference type="SAM" id="Phobius"/>
    </source>
</evidence>
<evidence type="ECO:0000256" key="9">
    <source>
        <dbReference type="ARBA" id="ARBA00023012"/>
    </source>
</evidence>
<dbReference type="InterPro" id="IPR036890">
    <property type="entry name" value="HATPase_C_sf"/>
</dbReference>
<evidence type="ECO:0000256" key="2">
    <source>
        <dbReference type="ARBA" id="ARBA00004370"/>
    </source>
</evidence>
<dbReference type="SUPFAM" id="SSF47384">
    <property type="entry name" value="Homodimeric domain of signal transducing histidine kinase"/>
    <property type="match status" value="1"/>
</dbReference>
<dbReference type="OrthoDB" id="9809567at2"/>
<proteinExistence type="predicted"/>
<dbReference type="InterPro" id="IPR003594">
    <property type="entry name" value="HATPase_dom"/>
</dbReference>
<evidence type="ECO:0000259" key="13">
    <source>
        <dbReference type="PROSITE" id="PS50885"/>
    </source>
</evidence>
<evidence type="ECO:0000256" key="6">
    <source>
        <dbReference type="ARBA" id="ARBA00022692"/>
    </source>
</evidence>
<keyword evidence="7" id="KW-0418">Kinase</keyword>
<dbReference type="SMART" id="SM00387">
    <property type="entry name" value="HATPase_c"/>
    <property type="match status" value="1"/>
</dbReference>
<protein>
    <recommendedName>
        <fullName evidence="3">histidine kinase</fullName>
        <ecNumber evidence="3">2.7.13.3</ecNumber>
    </recommendedName>
</protein>
<dbReference type="EMBL" id="CP018632">
    <property type="protein sequence ID" value="ASJ71160.1"/>
    <property type="molecule type" value="Genomic_DNA"/>
</dbReference>
<dbReference type="KEGG" id="gai:IMCC3135_05235"/>
<sequence>MAINPDNVGFLSGNNCLKGSCVGRGITSPEEVQTAAVAAPESLNQKIRKRLFDRFHALRNSAFRIAVLFWLLFTVCFGLGSYFVYQTLQDRVLDRIDQTIEERFSETRDIYESEGIEAIIRIAEHRNEQSPMSSLMGFHLSTAEGVRIAGNIPLCLANQGWDNLTGADLGLENDNSTYRFFTGEIGGNVLSLGRNLDDLVDLRQIALSCLLWTTVISMLLAFLVACYFAGRANKRYTGISRALDVVGQGDLSARLPVGCAKDDVDCLSVKVNTSLERLEHTVNGMRQVSTDIAHDLKTPLNRLYITIEDAATKSRLGQCVGDDLEGALEEAQAINGTFEALLRIAQIEAGARRSQFKHFDLSTVLETAAEVYGPVVDEQGQQLVVDLRPGQSLPMLGDRHLGLQLVVNLIENAVNHCAENTVITLSAGEDDGIVWFRVADSGLGIPDSEREKVFQRLYRLERSRTTTGTGLGLSLVKAIADLHCGTVSLADNKPGLAVTVRFDRNCPLDAAV</sequence>
<dbReference type="InterPro" id="IPR003660">
    <property type="entry name" value="HAMP_dom"/>
</dbReference>
<dbReference type="RefSeq" id="WP_088916632.1">
    <property type="nucleotide sequence ID" value="NZ_CP018632.1"/>
</dbReference>
<feature type="domain" description="HAMP" evidence="13">
    <location>
        <begin position="230"/>
        <end position="283"/>
    </location>
</feature>
<dbReference type="InterPro" id="IPR004358">
    <property type="entry name" value="Sig_transdc_His_kin-like_C"/>
</dbReference>
<keyword evidence="4" id="KW-0597">Phosphoprotein</keyword>
<dbReference type="PANTHER" id="PTHR45436:SF8">
    <property type="entry name" value="HISTIDINE KINASE"/>
    <property type="match status" value="1"/>
</dbReference>
<dbReference type="PRINTS" id="PR00344">
    <property type="entry name" value="BCTRLSENSOR"/>
</dbReference>
<dbReference type="Proteomes" id="UP000250079">
    <property type="component" value="Chromosome"/>
</dbReference>
<dbReference type="AlphaFoldDB" id="A0A2Z2NR02"/>
<comment type="catalytic activity">
    <reaction evidence="1">
        <text>ATP + protein L-histidine = ADP + protein N-phospho-L-histidine.</text>
        <dbReference type="EC" id="2.7.13.3"/>
    </reaction>
</comment>
<dbReference type="SMART" id="SM00388">
    <property type="entry name" value="HisKA"/>
    <property type="match status" value="1"/>
</dbReference>
<feature type="transmembrane region" description="Helical" evidence="11">
    <location>
        <begin position="205"/>
        <end position="230"/>
    </location>
</feature>
<gene>
    <name evidence="14" type="primary">czcS_1</name>
    <name evidence="14" type="ORF">IMCC3135_05235</name>
</gene>
<dbReference type="Gene3D" id="1.10.287.130">
    <property type="match status" value="1"/>
</dbReference>
<dbReference type="CDD" id="cd00075">
    <property type="entry name" value="HATPase"/>
    <property type="match status" value="1"/>
</dbReference>
<accession>A0A2Z2NR02</accession>
<evidence type="ECO:0000313" key="15">
    <source>
        <dbReference type="Proteomes" id="UP000250079"/>
    </source>
</evidence>
<dbReference type="InterPro" id="IPR005467">
    <property type="entry name" value="His_kinase_dom"/>
</dbReference>
<dbReference type="PANTHER" id="PTHR45436">
    <property type="entry name" value="SENSOR HISTIDINE KINASE YKOH"/>
    <property type="match status" value="1"/>
</dbReference>
<evidence type="ECO:0000313" key="14">
    <source>
        <dbReference type="EMBL" id="ASJ71160.1"/>
    </source>
</evidence>
<dbReference type="CDD" id="cd00082">
    <property type="entry name" value="HisKA"/>
    <property type="match status" value="1"/>
</dbReference>
<evidence type="ECO:0000256" key="10">
    <source>
        <dbReference type="ARBA" id="ARBA00023136"/>
    </source>
</evidence>
<keyword evidence="15" id="KW-1185">Reference proteome</keyword>
<keyword evidence="10 11" id="KW-0472">Membrane</keyword>
<name>A0A2Z2NR02_9GAMM</name>
<evidence type="ECO:0000256" key="8">
    <source>
        <dbReference type="ARBA" id="ARBA00022989"/>
    </source>
</evidence>
<dbReference type="Pfam" id="PF02518">
    <property type="entry name" value="HATPase_c"/>
    <property type="match status" value="1"/>
</dbReference>
<comment type="subcellular location">
    <subcellularLocation>
        <location evidence="2">Membrane</location>
    </subcellularLocation>
</comment>
<dbReference type="InterPro" id="IPR050428">
    <property type="entry name" value="TCS_sensor_his_kinase"/>
</dbReference>
<keyword evidence="6 11" id="KW-0812">Transmembrane</keyword>
<dbReference type="SUPFAM" id="SSF55874">
    <property type="entry name" value="ATPase domain of HSP90 chaperone/DNA topoisomerase II/histidine kinase"/>
    <property type="match status" value="1"/>
</dbReference>
<feature type="transmembrane region" description="Helical" evidence="11">
    <location>
        <begin position="62"/>
        <end position="85"/>
    </location>
</feature>
<evidence type="ECO:0000259" key="12">
    <source>
        <dbReference type="PROSITE" id="PS50109"/>
    </source>
</evidence>
<evidence type="ECO:0000256" key="1">
    <source>
        <dbReference type="ARBA" id="ARBA00000085"/>
    </source>
</evidence>
<dbReference type="Gene3D" id="3.30.565.10">
    <property type="entry name" value="Histidine kinase-like ATPase, C-terminal domain"/>
    <property type="match status" value="1"/>
</dbReference>
<dbReference type="EC" id="2.7.13.3" evidence="3"/>
<feature type="domain" description="Histidine kinase" evidence="12">
    <location>
        <begin position="291"/>
        <end position="506"/>
    </location>
</feature>
<keyword evidence="5 14" id="KW-0808">Transferase</keyword>
<evidence type="ECO:0000256" key="7">
    <source>
        <dbReference type="ARBA" id="ARBA00022777"/>
    </source>
</evidence>
<keyword evidence="8 11" id="KW-1133">Transmembrane helix</keyword>
<evidence type="ECO:0000256" key="3">
    <source>
        <dbReference type="ARBA" id="ARBA00012438"/>
    </source>
</evidence>
<organism evidence="14 15">
    <name type="scientific">Granulosicoccus antarcticus IMCC3135</name>
    <dbReference type="NCBI Taxonomy" id="1192854"/>
    <lineage>
        <taxon>Bacteria</taxon>
        <taxon>Pseudomonadati</taxon>
        <taxon>Pseudomonadota</taxon>
        <taxon>Gammaproteobacteria</taxon>
        <taxon>Chromatiales</taxon>
        <taxon>Granulosicoccaceae</taxon>
        <taxon>Granulosicoccus</taxon>
    </lineage>
</organism>
<evidence type="ECO:0000256" key="4">
    <source>
        <dbReference type="ARBA" id="ARBA00022553"/>
    </source>
</evidence>
<reference evidence="14 15" key="1">
    <citation type="submission" date="2016-12" db="EMBL/GenBank/DDBJ databases">
        <authorList>
            <person name="Song W.-J."/>
            <person name="Kurnit D.M."/>
        </authorList>
    </citation>
    <scope>NUCLEOTIDE SEQUENCE [LARGE SCALE GENOMIC DNA]</scope>
    <source>
        <strain evidence="14 15">IMCC3135</strain>
    </source>
</reference>
<evidence type="ECO:0000256" key="5">
    <source>
        <dbReference type="ARBA" id="ARBA00022679"/>
    </source>
</evidence>
<dbReference type="InterPro" id="IPR003661">
    <property type="entry name" value="HisK_dim/P_dom"/>
</dbReference>